<evidence type="ECO:0000256" key="1">
    <source>
        <dbReference type="SAM" id="MobiDB-lite"/>
    </source>
</evidence>
<feature type="non-terminal residue" evidence="2">
    <location>
        <position position="1"/>
    </location>
</feature>
<reference evidence="2" key="1">
    <citation type="submission" date="2016-05" db="EMBL/GenBank/DDBJ databases">
        <authorList>
            <person name="Lavstsen T."/>
            <person name="Jespersen J.S."/>
        </authorList>
    </citation>
    <scope>NUCLEOTIDE SEQUENCE</scope>
    <source>
        <tissue evidence="2">Brain</tissue>
    </source>
</reference>
<feature type="non-terminal residue" evidence="2">
    <location>
        <position position="96"/>
    </location>
</feature>
<dbReference type="AlphaFoldDB" id="A0A1A7WYK0"/>
<reference evidence="2" key="2">
    <citation type="submission" date="2016-06" db="EMBL/GenBank/DDBJ databases">
        <title>The genome of a short-lived fish provides insights into sex chromosome evolution and the genetic control of aging.</title>
        <authorList>
            <person name="Reichwald K."/>
            <person name="Felder M."/>
            <person name="Petzold A."/>
            <person name="Koch P."/>
            <person name="Groth M."/>
            <person name="Platzer M."/>
        </authorList>
    </citation>
    <scope>NUCLEOTIDE SEQUENCE</scope>
    <source>
        <tissue evidence="2">Brain</tissue>
    </source>
</reference>
<protein>
    <submittedName>
        <fullName evidence="2">Uncharacterized protein</fullName>
    </submittedName>
</protein>
<organism evidence="2">
    <name type="scientific">Iconisemion striatum</name>
    <dbReference type="NCBI Taxonomy" id="60296"/>
    <lineage>
        <taxon>Eukaryota</taxon>
        <taxon>Metazoa</taxon>
        <taxon>Chordata</taxon>
        <taxon>Craniata</taxon>
        <taxon>Vertebrata</taxon>
        <taxon>Euteleostomi</taxon>
        <taxon>Actinopterygii</taxon>
        <taxon>Neopterygii</taxon>
        <taxon>Teleostei</taxon>
        <taxon>Neoteleostei</taxon>
        <taxon>Acanthomorphata</taxon>
        <taxon>Ovalentaria</taxon>
        <taxon>Atherinomorphae</taxon>
        <taxon>Cyprinodontiformes</taxon>
        <taxon>Nothobranchiidae</taxon>
        <taxon>Iconisemion</taxon>
    </lineage>
</organism>
<evidence type="ECO:0000313" key="2">
    <source>
        <dbReference type="EMBL" id="SBP10775.1"/>
    </source>
</evidence>
<dbReference type="EMBL" id="HADW01009375">
    <property type="protein sequence ID" value="SBP10775.1"/>
    <property type="molecule type" value="Transcribed_RNA"/>
</dbReference>
<proteinExistence type="predicted"/>
<sequence>SSPTLVWTKWANGDPLSFQNWHPGWPAPKFPLPKIDCCSCSCTCPVKPSYTQEPSITTTSPSFNTLQNSPSLARADSSTKSSGLTNATDQNVTNSS</sequence>
<name>A0A1A7WYK0_9TELE</name>
<feature type="region of interest" description="Disordered" evidence="1">
    <location>
        <begin position="53"/>
        <end position="96"/>
    </location>
</feature>
<accession>A0A1A7WYK0</accession>
<gene>
    <name evidence="2" type="primary">CT573356.3</name>
</gene>